<evidence type="ECO:0008006" key="8">
    <source>
        <dbReference type="Google" id="ProtNLM"/>
    </source>
</evidence>
<dbReference type="PANTHER" id="PTHR30606">
    <property type="entry name" value="LIPID A BIOSYNTHESIS LAUROYL ACYLTRANSFERASE"/>
    <property type="match status" value="1"/>
</dbReference>
<sequence>VSGLIKYLVLRVIVGFGRMLSDRILDHTARAAASAIWLTNPRLRRILLSHAAQVFAEDTSESMIERTARECLLTAVRYYTDLARYSRLAGDDFARYIDEFVGIDLLFEAVDRGKGVIVISAHLGNPEIVGQAIGRFGLNTGVVSESLASALVDRFMNGIRRQTGVCFFPTNFLGLRR</sequence>
<keyword evidence="6" id="KW-0012">Acyltransferase</keyword>
<keyword evidence="3" id="KW-0997">Cell inner membrane</keyword>
<keyword evidence="4" id="KW-0808">Transferase</keyword>
<evidence type="ECO:0000256" key="5">
    <source>
        <dbReference type="ARBA" id="ARBA00023136"/>
    </source>
</evidence>
<dbReference type="PANTHER" id="PTHR30606:SF10">
    <property type="entry name" value="PHOSPHATIDYLINOSITOL MANNOSIDE ACYLTRANSFERASE"/>
    <property type="match status" value="1"/>
</dbReference>
<evidence type="ECO:0000256" key="2">
    <source>
        <dbReference type="ARBA" id="ARBA00022475"/>
    </source>
</evidence>
<proteinExistence type="predicted"/>
<keyword evidence="5" id="KW-0472">Membrane</keyword>
<dbReference type="GO" id="GO:0005886">
    <property type="term" value="C:plasma membrane"/>
    <property type="evidence" value="ECO:0007669"/>
    <property type="project" value="UniProtKB-SubCell"/>
</dbReference>
<evidence type="ECO:0000256" key="6">
    <source>
        <dbReference type="ARBA" id="ARBA00023315"/>
    </source>
</evidence>
<name>A0A383AR12_9ZZZZ</name>
<evidence type="ECO:0000256" key="3">
    <source>
        <dbReference type="ARBA" id="ARBA00022519"/>
    </source>
</evidence>
<protein>
    <recommendedName>
        <fullName evidence="8">Lipid A biosynthesis lauroyl acyltransferase</fullName>
    </recommendedName>
</protein>
<accession>A0A383AR12</accession>
<feature type="non-terminal residue" evidence="7">
    <location>
        <position position="177"/>
    </location>
</feature>
<reference evidence="7" key="1">
    <citation type="submission" date="2018-05" db="EMBL/GenBank/DDBJ databases">
        <authorList>
            <person name="Lanie J.A."/>
            <person name="Ng W.-L."/>
            <person name="Kazmierczak K.M."/>
            <person name="Andrzejewski T.M."/>
            <person name="Davidsen T.M."/>
            <person name="Wayne K.J."/>
            <person name="Tettelin H."/>
            <person name="Glass J.I."/>
            <person name="Rusch D."/>
            <person name="Podicherti R."/>
            <person name="Tsui H.-C.T."/>
            <person name="Winkler M.E."/>
        </authorList>
    </citation>
    <scope>NUCLEOTIDE SEQUENCE</scope>
</reference>
<gene>
    <name evidence="7" type="ORF">METZ01_LOCUS462988</name>
</gene>
<dbReference type="GO" id="GO:1901137">
    <property type="term" value="P:carbohydrate derivative biosynthetic process"/>
    <property type="evidence" value="ECO:0007669"/>
    <property type="project" value="UniProtKB-ARBA"/>
</dbReference>
<evidence type="ECO:0000313" key="7">
    <source>
        <dbReference type="EMBL" id="SVE10134.1"/>
    </source>
</evidence>
<evidence type="ECO:0000256" key="1">
    <source>
        <dbReference type="ARBA" id="ARBA00004533"/>
    </source>
</evidence>
<organism evidence="7">
    <name type="scientific">marine metagenome</name>
    <dbReference type="NCBI Taxonomy" id="408172"/>
    <lineage>
        <taxon>unclassified sequences</taxon>
        <taxon>metagenomes</taxon>
        <taxon>ecological metagenomes</taxon>
    </lineage>
</organism>
<dbReference type="GO" id="GO:0016746">
    <property type="term" value="F:acyltransferase activity"/>
    <property type="evidence" value="ECO:0007669"/>
    <property type="project" value="UniProtKB-KW"/>
</dbReference>
<feature type="non-terminal residue" evidence="7">
    <location>
        <position position="1"/>
    </location>
</feature>
<keyword evidence="2" id="KW-1003">Cell membrane</keyword>
<comment type="subcellular location">
    <subcellularLocation>
        <location evidence="1">Cell inner membrane</location>
    </subcellularLocation>
</comment>
<dbReference type="InterPro" id="IPR004960">
    <property type="entry name" value="LipA_acyltrans"/>
</dbReference>
<dbReference type="GO" id="GO:0008610">
    <property type="term" value="P:lipid biosynthetic process"/>
    <property type="evidence" value="ECO:0007669"/>
    <property type="project" value="UniProtKB-ARBA"/>
</dbReference>
<dbReference type="EMBL" id="UINC01194177">
    <property type="protein sequence ID" value="SVE10134.1"/>
    <property type="molecule type" value="Genomic_DNA"/>
</dbReference>
<dbReference type="Pfam" id="PF03279">
    <property type="entry name" value="Lip_A_acyltrans"/>
    <property type="match status" value="1"/>
</dbReference>
<evidence type="ECO:0000256" key="4">
    <source>
        <dbReference type="ARBA" id="ARBA00022679"/>
    </source>
</evidence>
<dbReference type="AlphaFoldDB" id="A0A383AR12"/>